<dbReference type="SUPFAM" id="SSF82185">
    <property type="entry name" value="Histone H3 K4-specific methyltransferase SET7/9 N-terminal domain"/>
    <property type="match status" value="1"/>
</dbReference>
<dbReference type="GO" id="GO:0031514">
    <property type="term" value="C:motile cilium"/>
    <property type="evidence" value="ECO:0007669"/>
    <property type="project" value="UniProtKB-SubCell"/>
</dbReference>
<accession>A0A8K0CIH4</accession>
<dbReference type="PANTHER" id="PTHR46437:SF1">
    <property type="entry name" value="MORN REPEAT-CONTAINING PROTEIN 5"/>
    <property type="match status" value="1"/>
</dbReference>
<evidence type="ECO:0000313" key="8">
    <source>
        <dbReference type="Proteomes" id="UP000801492"/>
    </source>
</evidence>
<evidence type="ECO:0000313" key="7">
    <source>
        <dbReference type="EMBL" id="KAF2885108.1"/>
    </source>
</evidence>
<keyword evidence="5" id="KW-0969">Cilium</keyword>
<proteinExistence type="predicted"/>
<evidence type="ECO:0000256" key="1">
    <source>
        <dbReference type="ARBA" id="ARBA00004230"/>
    </source>
</evidence>
<evidence type="ECO:0000256" key="5">
    <source>
        <dbReference type="ARBA" id="ARBA00023069"/>
    </source>
</evidence>
<dbReference type="InterPro" id="IPR003409">
    <property type="entry name" value="MORN"/>
</dbReference>
<dbReference type="PANTHER" id="PTHR46437">
    <property type="entry name" value="MORN REPEAT-CONTAINING PROTEIN 5"/>
    <property type="match status" value="1"/>
</dbReference>
<evidence type="ECO:0000256" key="4">
    <source>
        <dbReference type="ARBA" id="ARBA00022846"/>
    </source>
</evidence>
<comment type="subcellular location">
    <subcellularLocation>
        <location evidence="1">Cell projection</location>
        <location evidence="1">Cilium</location>
        <location evidence="1">Flagellum</location>
    </subcellularLocation>
</comment>
<keyword evidence="8" id="KW-1185">Reference proteome</keyword>
<gene>
    <name evidence="7" type="ORF">ILUMI_21042</name>
</gene>
<dbReference type="InterPro" id="IPR042814">
    <property type="entry name" value="Morn5"/>
</dbReference>
<dbReference type="Gene3D" id="2.20.110.10">
    <property type="entry name" value="Histone H3 K4-specific methyltransferase SET7/9 N-terminal domain"/>
    <property type="match status" value="1"/>
</dbReference>
<keyword evidence="3" id="KW-0677">Repeat</keyword>
<sequence length="241" mass="27927">MNMQDDEFPSDSSRLRRNRAVSLSYDWDNVVTLSEEKKVRKVSRSMEDVLVQHTYKHQGYIQFERSAFHFSTGSTYTGKWNSIGMEGNGDFQFPHKVEYEGNLRDGMFHGQGKLTYPMGQKLEGEWVKGKLVSFKFRFEDSLDYDAPWKYCKMPDRKFFTCMQNNLRPAGRSLLTNIDPPREIPKGCYDTGDGFYNPATKCVWSAIKPNKILRHQTNLTNMQGVLEISVQNSSGLPTYQRQ</sequence>
<reference evidence="7" key="1">
    <citation type="submission" date="2019-08" db="EMBL/GenBank/DDBJ databases">
        <title>The genome of the North American firefly Photinus pyralis.</title>
        <authorList>
            <consortium name="Photinus pyralis genome working group"/>
            <person name="Fallon T.R."/>
            <person name="Sander Lower S.E."/>
            <person name="Weng J.-K."/>
        </authorList>
    </citation>
    <scope>NUCLEOTIDE SEQUENCE</scope>
    <source>
        <strain evidence="7">TRF0915ILg1</strain>
        <tissue evidence="7">Whole body</tissue>
    </source>
</reference>
<evidence type="ECO:0000256" key="6">
    <source>
        <dbReference type="ARBA" id="ARBA00023273"/>
    </source>
</evidence>
<evidence type="ECO:0000256" key="3">
    <source>
        <dbReference type="ARBA" id="ARBA00022737"/>
    </source>
</evidence>
<dbReference type="Pfam" id="PF02493">
    <property type="entry name" value="MORN"/>
    <property type="match status" value="1"/>
</dbReference>
<keyword evidence="4" id="KW-0282">Flagellum</keyword>
<organism evidence="7 8">
    <name type="scientific">Ignelater luminosus</name>
    <name type="common">Cucubano</name>
    <name type="synonym">Pyrophorus luminosus</name>
    <dbReference type="NCBI Taxonomy" id="2038154"/>
    <lineage>
        <taxon>Eukaryota</taxon>
        <taxon>Metazoa</taxon>
        <taxon>Ecdysozoa</taxon>
        <taxon>Arthropoda</taxon>
        <taxon>Hexapoda</taxon>
        <taxon>Insecta</taxon>
        <taxon>Pterygota</taxon>
        <taxon>Neoptera</taxon>
        <taxon>Endopterygota</taxon>
        <taxon>Coleoptera</taxon>
        <taxon>Polyphaga</taxon>
        <taxon>Elateriformia</taxon>
        <taxon>Elateroidea</taxon>
        <taxon>Elateridae</taxon>
        <taxon>Agrypninae</taxon>
        <taxon>Pyrophorini</taxon>
        <taxon>Ignelater</taxon>
    </lineage>
</organism>
<dbReference type="AlphaFoldDB" id="A0A8K0CIH4"/>
<name>A0A8K0CIH4_IGNLU</name>
<dbReference type="OrthoDB" id="300500at2759"/>
<protein>
    <recommendedName>
        <fullName evidence="2">MORN repeat-containing protein 5</fullName>
    </recommendedName>
</protein>
<evidence type="ECO:0000256" key="2">
    <source>
        <dbReference type="ARBA" id="ARBA00016322"/>
    </source>
</evidence>
<keyword evidence="6" id="KW-0966">Cell projection</keyword>
<dbReference type="EMBL" id="VTPC01090033">
    <property type="protein sequence ID" value="KAF2885108.1"/>
    <property type="molecule type" value="Genomic_DNA"/>
</dbReference>
<dbReference type="Proteomes" id="UP000801492">
    <property type="component" value="Unassembled WGS sequence"/>
</dbReference>
<comment type="caution">
    <text evidence="7">The sequence shown here is derived from an EMBL/GenBank/DDBJ whole genome shotgun (WGS) entry which is preliminary data.</text>
</comment>